<organism evidence="1 2">
    <name type="scientific">Strongylus vulgaris</name>
    <name type="common">Blood worm</name>
    <dbReference type="NCBI Taxonomy" id="40348"/>
    <lineage>
        <taxon>Eukaryota</taxon>
        <taxon>Metazoa</taxon>
        <taxon>Ecdysozoa</taxon>
        <taxon>Nematoda</taxon>
        <taxon>Chromadorea</taxon>
        <taxon>Rhabditida</taxon>
        <taxon>Rhabditina</taxon>
        <taxon>Rhabditomorpha</taxon>
        <taxon>Strongyloidea</taxon>
        <taxon>Strongylidae</taxon>
        <taxon>Strongylus</taxon>
    </lineage>
</organism>
<accession>A0A3P7K840</accession>
<proteinExistence type="predicted"/>
<evidence type="ECO:0000313" key="1">
    <source>
        <dbReference type="EMBL" id="VDM84547.1"/>
    </source>
</evidence>
<name>A0A3P7K840_STRVU</name>
<dbReference type="EMBL" id="UYYB01130971">
    <property type="protein sequence ID" value="VDM84547.1"/>
    <property type="molecule type" value="Genomic_DNA"/>
</dbReference>
<evidence type="ECO:0000313" key="2">
    <source>
        <dbReference type="Proteomes" id="UP000270094"/>
    </source>
</evidence>
<sequence>MLCYIKVTNAGADYMSLPKHWINDHIVVTSTSHYKDMKWRKQILNELCVVNDACWEAFKSMGNDLEELTQDEIRRDSWNRSVRAKLRKSGERRFVAGMLYHGGDQMIFQPNTGSTTVMDFVELTSAIREFDYATSTFTIWARFLGELLEVGFAQESDRDEWHELLQQVRRDYFYRGH</sequence>
<dbReference type="AlphaFoldDB" id="A0A3P7K840"/>
<keyword evidence="2" id="KW-1185">Reference proteome</keyword>
<dbReference type="Proteomes" id="UP000270094">
    <property type="component" value="Unassembled WGS sequence"/>
</dbReference>
<reference evidence="1 2" key="1">
    <citation type="submission" date="2018-11" db="EMBL/GenBank/DDBJ databases">
        <authorList>
            <consortium name="Pathogen Informatics"/>
        </authorList>
    </citation>
    <scope>NUCLEOTIDE SEQUENCE [LARGE SCALE GENOMIC DNA]</scope>
</reference>
<dbReference type="OrthoDB" id="5875898at2759"/>
<gene>
    <name evidence="1" type="ORF">SVUK_LOCUS19545</name>
</gene>
<protein>
    <submittedName>
        <fullName evidence="1">Uncharacterized protein</fullName>
    </submittedName>
</protein>